<dbReference type="PANTHER" id="PTHR28047">
    <property type="entry name" value="PROTEIN DCG1"/>
    <property type="match status" value="1"/>
</dbReference>
<evidence type="ECO:0008006" key="4">
    <source>
        <dbReference type="Google" id="ProtNLM"/>
    </source>
</evidence>
<organism evidence="2 3">
    <name type="scientific">Fistulina hepatica ATCC 64428</name>
    <dbReference type="NCBI Taxonomy" id="1128425"/>
    <lineage>
        <taxon>Eukaryota</taxon>
        <taxon>Fungi</taxon>
        <taxon>Dikarya</taxon>
        <taxon>Basidiomycota</taxon>
        <taxon>Agaricomycotina</taxon>
        <taxon>Agaricomycetes</taxon>
        <taxon>Agaricomycetidae</taxon>
        <taxon>Agaricales</taxon>
        <taxon>Fistulinaceae</taxon>
        <taxon>Fistulina</taxon>
    </lineage>
</organism>
<name>A0A0D7ADU8_9AGAR</name>
<sequence>MSQASLLVINPNSSQSITDGLVKTLQSRAPLAARLVRPPSINDITTGNLSASACWRDIQEKGYLELYDGFLVCCFSDHPLIHILRENTRKSVVGIMESAIAQALLVAHRFGVLTTGTGYKYDRWKEIDAFLGARSSRFAGVVTSELGVIELREGDQTKIETNIKAAAAKLATLGADAILLGCKPLSIPLVQQGFAEVNSSMPAVRVIDGAKAGVEFLAALVRINKE</sequence>
<accession>A0A0D7ADU8</accession>
<dbReference type="PANTHER" id="PTHR28047:SF5">
    <property type="entry name" value="PROTEIN DCG1"/>
    <property type="match status" value="1"/>
</dbReference>
<protein>
    <recommendedName>
        <fullName evidence="4">Asp/Glu/hydantoin racemase</fullName>
    </recommendedName>
</protein>
<dbReference type="Gene3D" id="3.40.50.12500">
    <property type="match status" value="1"/>
</dbReference>
<reference evidence="2 3" key="1">
    <citation type="journal article" date="2015" name="Fungal Genet. Biol.">
        <title>Evolution of novel wood decay mechanisms in Agaricales revealed by the genome sequences of Fistulina hepatica and Cylindrobasidium torrendii.</title>
        <authorList>
            <person name="Floudas D."/>
            <person name="Held B.W."/>
            <person name="Riley R."/>
            <person name="Nagy L.G."/>
            <person name="Koehler G."/>
            <person name="Ransdell A.S."/>
            <person name="Younus H."/>
            <person name="Chow J."/>
            <person name="Chiniquy J."/>
            <person name="Lipzen A."/>
            <person name="Tritt A."/>
            <person name="Sun H."/>
            <person name="Haridas S."/>
            <person name="LaButti K."/>
            <person name="Ohm R.A."/>
            <person name="Kues U."/>
            <person name="Blanchette R.A."/>
            <person name="Grigoriev I.V."/>
            <person name="Minto R.E."/>
            <person name="Hibbett D.S."/>
        </authorList>
    </citation>
    <scope>NUCLEOTIDE SEQUENCE [LARGE SCALE GENOMIC DNA]</scope>
    <source>
        <strain evidence="2 3">ATCC 64428</strain>
    </source>
</reference>
<dbReference type="Proteomes" id="UP000054144">
    <property type="component" value="Unassembled WGS sequence"/>
</dbReference>
<keyword evidence="3" id="KW-1185">Reference proteome</keyword>
<proteinExistence type="inferred from homology"/>
<gene>
    <name evidence="2" type="ORF">FISHEDRAFT_65696</name>
</gene>
<dbReference type="GO" id="GO:0047661">
    <property type="term" value="F:amino-acid racemase activity"/>
    <property type="evidence" value="ECO:0007669"/>
    <property type="project" value="InterPro"/>
</dbReference>
<dbReference type="AlphaFoldDB" id="A0A0D7ADU8"/>
<dbReference type="EMBL" id="KN881832">
    <property type="protein sequence ID" value="KIY48594.1"/>
    <property type="molecule type" value="Genomic_DNA"/>
</dbReference>
<dbReference type="OrthoDB" id="412018at2759"/>
<evidence type="ECO:0000256" key="1">
    <source>
        <dbReference type="ARBA" id="ARBA00038414"/>
    </source>
</evidence>
<dbReference type="InterPro" id="IPR015942">
    <property type="entry name" value="Asp/Glu/hydantoin_racemase"/>
</dbReference>
<evidence type="ECO:0000313" key="3">
    <source>
        <dbReference type="Proteomes" id="UP000054144"/>
    </source>
</evidence>
<evidence type="ECO:0000313" key="2">
    <source>
        <dbReference type="EMBL" id="KIY48594.1"/>
    </source>
</evidence>
<dbReference type="Pfam" id="PF01177">
    <property type="entry name" value="Asp_Glu_race"/>
    <property type="match status" value="1"/>
</dbReference>
<dbReference type="InterPro" id="IPR052186">
    <property type="entry name" value="Hydantoin_racemase-like"/>
</dbReference>
<comment type="similarity">
    <text evidence="1">Belongs to the HyuE racemase family.</text>
</comment>
<dbReference type="InterPro" id="IPR053714">
    <property type="entry name" value="Iso_Racemase_Enz_sf"/>
</dbReference>